<dbReference type="VEuPathDB" id="FungiDB:TRIVIDRAFT_131892"/>
<dbReference type="PANTHER" id="PTHR24148">
    <property type="entry name" value="ANKYRIN REPEAT DOMAIN-CONTAINING PROTEIN 39 HOMOLOG-RELATED"/>
    <property type="match status" value="1"/>
</dbReference>
<name>G9N3Y8_HYPVG</name>
<reference evidence="2 3" key="1">
    <citation type="journal article" date="2011" name="Genome Biol.">
        <title>Comparative genome sequence analysis underscores mycoparasitism as the ancestral life style of Trichoderma.</title>
        <authorList>
            <person name="Kubicek C.P."/>
            <person name="Herrera-Estrella A."/>
            <person name="Seidl-Seiboth V."/>
            <person name="Martinez D.A."/>
            <person name="Druzhinina I.S."/>
            <person name="Thon M."/>
            <person name="Zeilinger S."/>
            <person name="Casas-Flores S."/>
            <person name="Horwitz B.A."/>
            <person name="Mukherjee P.K."/>
            <person name="Mukherjee M."/>
            <person name="Kredics L."/>
            <person name="Alcaraz L.D."/>
            <person name="Aerts A."/>
            <person name="Antal Z."/>
            <person name="Atanasova L."/>
            <person name="Cervantes-Badillo M.G."/>
            <person name="Challacombe J."/>
            <person name="Chertkov O."/>
            <person name="McCluskey K."/>
            <person name="Coulpier F."/>
            <person name="Deshpande N."/>
            <person name="von Doehren H."/>
            <person name="Ebbole D.J."/>
            <person name="Esquivel-Naranjo E.U."/>
            <person name="Fekete E."/>
            <person name="Flipphi M."/>
            <person name="Glaser F."/>
            <person name="Gomez-Rodriguez E.Y."/>
            <person name="Gruber S."/>
            <person name="Han C."/>
            <person name="Henrissat B."/>
            <person name="Hermosa R."/>
            <person name="Hernandez-Onate M."/>
            <person name="Karaffa L."/>
            <person name="Kosti I."/>
            <person name="Le Crom S."/>
            <person name="Lindquist E."/>
            <person name="Lucas S."/>
            <person name="Luebeck M."/>
            <person name="Luebeck P.S."/>
            <person name="Margeot A."/>
            <person name="Metz B."/>
            <person name="Misra M."/>
            <person name="Nevalainen H."/>
            <person name="Omann M."/>
            <person name="Packer N."/>
            <person name="Perrone G."/>
            <person name="Uresti-Rivera E.E."/>
            <person name="Salamov A."/>
            <person name="Schmoll M."/>
            <person name="Seiboth B."/>
            <person name="Shapiro H."/>
            <person name="Sukno S."/>
            <person name="Tamayo-Ramos J.A."/>
            <person name="Tisch D."/>
            <person name="Wiest A."/>
            <person name="Wilkinson H.H."/>
            <person name="Zhang M."/>
            <person name="Coutinho P.M."/>
            <person name="Kenerley C.M."/>
            <person name="Monte E."/>
            <person name="Baker S.E."/>
            <person name="Grigoriev I.V."/>
        </authorList>
    </citation>
    <scope>NUCLEOTIDE SEQUENCE [LARGE SCALE GENOMIC DNA]</scope>
    <source>
        <strain evidence="3">Gv29-8 / FGSC 10586</strain>
    </source>
</reference>
<proteinExistence type="predicted"/>
<gene>
    <name evidence="2" type="ORF">TRIVIDRAFT_131892</name>
</gene>
<dbReference type="PANTHER" id="PTHR24148:SF73">
    <property type="entry name" value="HET DOMAIN PROTEIN (AFU_ORTHOLOGUE AFUA_8G01020)"/>
    <property type="match status" value="1"/>
</dbReference>
<dbReference type="GeneID" id="25787543"/>
<feature type="non-terminal residue" evidence="2">
    <location>
        <position position="1"/>
    </location>
</feature>
<dbReference type="InterPro" id="IPR010730">
    <property type="entry name" value="HET"/>
</dbReference>
<dbReference type="HOGENOM" id="CLU_004184_6_3_1"/>
<dbReference type="InParanoid" id="G9N3Y8"/>
<dbReference type="eggNOG" id="ENOG502SRSX">
    <property type="taxonomic scope" value="Eukaryota"/>
</dbReference>
<sequence>YRALSYTWGKATSADDLQTIRVNNQEYFVRQNLFDFLASAAARKEHGLFFVDAVCINQLDYDERQAQVQAMGLVYSRATSVISWLG</sequence>
<comment type="caution">
    <text evidence="2">The sequence shown here is derived from an EMBL/GenBank/DDBJ whole genome shotgun (WGS) entry which is preliminary data.</text>
</comment>
<dbReference type="OMA" id="TCEREIL"/>
<dbReference type="AlphaFoldDB" id="G9N3Y8"/>
<dbReference type="OrthoDB" id="5386682at2759"/>
<dbReference type="EMBL" id="ABDF02000086">
    <property type="protein sequence ID" value="EHK18317.1"/>
    <property type="molecule type" value="Genomic_DNA"/>
</dbReference>
<evidence type="ECO:0000313" key="3">
    <source>
        <dbReference type="Proteomes" id="UP000007115"/>
    </source>
</evidence>
<keyword evidence="3" id="KW-1185">Reference proteome</keyword>
<dbReference type="Proteomes" id="UP000007115">
    <property type="component" value="Unassembled WGS sequence"/>
</dbReference>
<feature type="domain" description="Heterokaryon incompatibility" evidence="1">
    <location>
        <begin position="1"/>
        <end position="86"/>
    </location>
</feature>
<organism evidence="2 3">
    <name type="scientific">Hypocrea virens (strain Gv29-8 / FGSC 10586)</name>
    <name type="common">Gliocladium virens</name>
    <name type="synonym">Trichoderma virens</name>
    <dbReference type="NCBI Taxonomy" id="413071"/>
    <lineage>
        <taxon>Eukaryota</taxon>
        <taxon>Fungi</taxon>
        <taxon>Dikarya</taxon>
        <taxon>Ascomycota</taxon>
        <taxon>Pezizomycotina</taxon>
        <taxon>Sordariomycetes</taxon>
        <taxon>Hypocreomycetidae</taxon>
        <taxon>Hypocreales</taxon>
        <taxon>Hypocreaceae</taxon>
        <taxon>Trichoderma</taxon>
    </lineage>
</organism>
<dbReference type="InterPro" id="IPR052895">
    <property type="entry name" value="HetReg/Transcr_Mod"/>
</dbReference>
<evidence type="ECO:0000313" key="2">
    <source>
        <dbReference type="EMBL" id="EHK18317.1"/>
    </source>
</evidence>
<evidence type="ECO:0000259" key="1">
    <source>
        <dbReference type="Pfam" id="PF06985"/>
    </source>
</evidence>
<protein>
    <recommendedName>
        <fullName evidence="1">Heterokaryon incompatibility domain-containing protein</fullName>
    </recommendedName>
</protein>
<feature type="non-terminal residue" evidence="2">
    <location>
        <position position="86"/>
    </location>
</feature>
<accession>G9N3Y8</accession>
<dbReference type="RefSeq" id="XP_013952519.1">
    <property type="nucleotide sequence ID" value="XM_014097044.1"/>
</dbReference>
<dbReference type="Pfam" id="PF06985">
    <property type="entry name" value="HET"/>
    <property type="match status" value="1"/>
</dbReference>